<dbReference type="AlphaFoldDB" id="A0AA88WI76"/>
<evidence type="ECO:0000313" key="5">
    <source>
        <dbReference type="EMBL" id="KAK3022895.1"/>
    </source>
</evidence>
<dbReference type="Proteomes" id="UP001188597">
    <property type="component" value="Unassembled WGS sequence"/>
</dbReference>
<dbReference type="InterPro" id="IPR018391">
    <property type="entry name" value="PQQ_b-propeller_rpt"/>
</dbReference>
<feature type="non-terminal residue" evidence="5">
    <location>
        <position position="1"/>
    </location>
</feature>
<dbReference type="PANTHER" id="PTHR32303:SF18">
    <property type="entry name" value="POLYVINYLALCOHOL DEHYDROGENASE-LIKE"/>
    <property type="match status" value="1"/>
</dbReference>
<feature type="domain" description="Pyrrolo-quinoline quinone repeat" evidence="4">
    <location>
        <begin position="489"/>
        <end position="610"/>
    </location>
</feature>
<dbReference type="SUPFAM" id="SSF50998">
    <property type="entry name" value="Quinoprotein alcohol dehydrogenase-like"/>
    <property type="match status" value="1"/>
</dbReference>
<feature type="domain" description="Pyrrolo-quinoline quinone repeat" evidence="4">
    <location>
        <begin position="188"/>
        <end position="428"/>
    </location>
</feature>
<dbReference type="SMART" id="SM00564">
    <property type="entry name" value="PQQ"/>
    <property type="match status" value="6"/>
</dbReference>
<comment type="similarity">
    <text evidence="2">Belongs to the bacterial PQQ dehydrogenase family.</text>
</comment>
<evidence type="ECO:0000256" key="3">
    <source>
        <dbReference type="ARBA" id="ARBA00023002"/>
    </source>
</evidence>
<dbReference type="InterPro" id="IPR002372">
    <property type="entry name" value="PQQ_rpt_dom"/>
</dbReference>
<evidence type="ECO:0000256" key="1">
    <source>
        <dbReference type="ARBA" id="ARBA00001931"/>
    </source>
</evidence>
<keyword evidence="6" id="KW-1185">Reference proteome</keyword>
<reference evidence="5" key="1">
    <citation type="submission" date="2022-12" db="EMBL/GenBank/DDBJ databases">
        <title>Draft genome assemblies for two species of Escallonia (Escalloniales).</title>
        <authorList>
            <person name="Chanderbali A."/>
            <person name="Dervinis C."/>
            <person name="Anghel I."/>
            <person name="Soltis D."/>
            <person name="Soltis P."/>
            <person name="Zapata F."/>
        </authorList>
    </citation>
    <scope>NUCLEOTIDE SEQUENCE</scope>
    <source>
        <strain evidence="5">UCBG64.0493</strain>
        <tissue evidence="5">Leaf</tissue>
    </source>
</reference>
<evidence type="ECO:0000313" key="6">
    <source>
        <dbReference type="Proteomes" id="UP001188597"/>
    </source>
</evidence>
<dbReference type="PANTHER" id="PTHR32303">
    <property type="entry name" value="QUINOPROTEIN ALCOHOL DEHYDROGENASE (CYTOCHROME C)"/>
    <property type="match status" value="1"/>
</dbReference>
<protein>
    <recommendedName>
        <fullName evidence="4">Pyrrolo-quinoline quinone repeat domain-containing protein</fullName>
    </recommendedName>
</protein>
<proteinExistence type="inferred from homology"/>
<comment type="caution">
    <text evidence="5">The sequence shown here is derived from an EMBL/GenBank/DDBJ whole genome shotgun (WGS) entry which is preliminary data.</text>
</comment>
<gene>
    <name evidence="5" type="ORF">RJ639_046439</name>
</gene>
<dbReference type="Pfam" id="PF13360">
    <property type="entry name" value="PQQ_2"/>
    <property type="match status" value="2"/>
</dbReference>
<name>A0AA88WI76_9ASTE</name>
<comment type="cofactor">
    <cofactor evidence="1">
        <name>pyrroloquinoline quinone</name>
        <dbReference type="ChEBI" id="CHEBI:58442"/>
    </cofactor>
</comment>
<accession>A0AA88WI76</accession>
<dbReference type="Gene3D" id="2.140.10.10">
    <property type="entry name" value="Quinoprotein alcohol dehydrogenase-like superfamily"/>
    <property type="match status" value="1"/>
</dbReference>
<dbReference type="GO" id="GO:0016491">
    <property type="term" value="F:oxidoreductase activity"/>
    <property type="evidence" value="ECO:0007669"/>
    <property type="project" value="UniProtKB-KW"/>
</dbReference>
<dbReference type="EMBL" id="JAVXUP010000686">
    <property type="protein sequence ID" value="KAK3022895.1"/>
    <property type="molecule type" value="Genomic_DNA"/>
</dbReference>
<evidence type="ECO:0000259" key="4">
    <source>
        <dbReference type="Pfam" id="PF13360"/>
    </source>
</evidence>
<keyword evidence="3" id="KW-0560">Oxidoreductase</keyword>
<sequence>SPTTTHSISQATEFIREAVVESFVPLSYWRPSTEKTKTPPPVQLHISLPSSGSIKALPLSSCRVPTISLRSTQRSVTGENEVLSPAQLSKHSKYEGWVPQRVFPVYRRPTPPLHVKVSDSEEIGVDLIISSATTFGLTDFEMKTRKKTKANNFNSKWYNHGGDLTNSRYAKRELLINPRTIQKLKLKWKFFTGKDISATPAIANGVVYFPAWNGFLECLHGALIWKQNLRALTGLPAAGNFVNVTVARATPTVAGDLLIVGLYGPAVVIAVTRSTGNLVWTTQLDARNISVITASGTVYMGEFYVGVSSIENTLPANQCCTFRGSLVKLDVQTGQLLWRTYTLPDNGGKLGGYAGASIWGSSPSIDIFRGLVYAATGQLYTAPPAVLQCQAKQNNQTTPVGPNECIGPDIHYDSILALDLNSGEIRWARQLGGYDVFQFACLIPNNPDCPPGPNLDADFGEAPMMLTIFPKGKLRDVVVAVQKSGFAWALDRDTGDVVWFNLAGPGSLEGGGIWGAATDGKRVYTNIVNANRLPFKLAPTNQTTNVGIWTALDANTGDILWSTANPNSSQGPVTLTNGVLFTGSVAPTGPIYAMDATTGTILWSYDTGATVYGGASASYGCIYIGHGFKVGLSRFHPTWTSGDSLFAFCIA</sequence>
<dbReference type="InterPro" id="IPR011047">
    <property type="entry name" value="Quinoprotein_ADH-like_sf"/>
</dbReference>
<evidence type="ECO:0000256" key="2">
    <source>
        <dbReference type="ARBA" id="ARBA00008156"/>
    </source>
</evidence>
<organism evidence="5 6">
    <name type="scientific">Escallonia herrerae</name>
    <dbReference type="NCBI Taxonomy" id="1293975"/>
    <lineage>
        <taxon>Eukaryota</taxon>
        <taxon>Viridiplantae</taxon>
        <taxon>Streptophyta</taxon>
        <taxon>Embryophyta</taxon>
        <taxon>Tracheophyta</taxon>
        <taxon>Spermatophyta</taxon>
        <taxon>Magnoliopsida</taxon>
        <taxon>eudicotyledons</taxon>
        <taxon>Gunneridae</taxon>
        <taxon>Pentapetalae</taxon>
        <taxon>asterids</taxon>
        <taxon>campanulids</taxon>
        <taxon>Escalloniales</taxon>
        <taxon>Escalloniaceae</taxon>
        <taxon>Escallonia</taxon>
    </lineage>
</organism>